<feature type="non-terminal residue" evidence="1">
    <location>
        <position position="1"/>
    </location>
</feature>
<gene>
    <name evidence="1" type="ORF">M9458_047853</name>
</gene>
<sequence length="59" mass="6397">IAANNAYRQRDSELSIRSISANEDVSFVGKSFPTVHAEPSGSAYQSIDSLIKKLQNGVE</sequence>
<keyword evidence="2" id="KW-1185">Reference proteome</keyword>
<comment type="caution">
    <text evidence="1">The sequence shown here is derived from an EMBL/GenBank/DDBJ whole genome shotgun (WGS) entry which is preliminary data.</text>
</comment>
<reference evidence="1 2" key="1">
    <citation type="submission" date="2024-05" db="EMBL/GenBank/DDBJ databases">
        <title>Genome sequencing and assembly of Indian major carp, Cirrhinus mrigala (Hamilton, 1822).</title>
        <authorList>
            <person name="Mohindra V."/>
            <person name="Chowdhury L.M."/>
            <person name="Lal K."/>
            <person name="Jena J.K."/>
        </authorList>
    </citation>
    <scope>NUCLEOTIDE SEQUENCE [LARGE SCALE GENOMIC DNA]</scope>
    <source>
        <strain evidence="1">CM1030</strain>
        <tissue evidence="1">Blood</tissue>
    </source>
</reference>
<dbReference type="AlphaFoldDB" id="A0ABD0N4V0"/>
<evidence type="ECO:0000313" key="1">
    <source>
        <dbReference type="EMBL" id="KAL0156607.1"/>
    </source>
</evidence>
<dbReference type="Proteomes" id="UP001529510">
    <property type="component" value="Unassembled WGS sequence"/>
</dbReference>
<proteinExistence type="predicted"/>
<dbReference type="EMBL" id="JAMKFB020000024">
    <property type="protein sequence ID" value="KAL0156607.1"/>
    <property type="molecule type" value="Genomic_DNA"/>
</dbReference>
<evidence type="ECO:0000313" key="2">
    <source>
        <dbReference type="Proteomes" id="UP001529510"/>
    </source>
</evidence>
<protein>
    <submittedName>
        <fullName evidence="1">Uncharacterized protein</fullName>
    </submittedName>
</protein>
<name>A0ABD0N4V0_CIRMR</name>
<accession>A0ABD0N4V0</accession>
<feature type="non-terminal residue" evidence="1">
    <location>
        <position position="59"/>
    </location>
</feature>
<organism evidence="1 2">
    <name type="scientific">Cirrhinus mrigala</name>
    <name type="common">Mrigala</name>
    <dbReference type="NCBI Taxonomy" id="683832"/>
    <lineage>
        <taxon>Eukaryota</taxon>
        <taxon>Metazoa</taxon>
        <taxon>Chordata</taxon>
        <taxon>Craniata</taxon>
        <taxon>Vertebrata</taxon>
        <taxon>Euteleostomi</taxon>
        <taxon>Actinopterygii</taxon>
        <taxon>Neopterygii</taxon>
        <taxon>Teleostei</taxon>
        <taxon>Ostariophysi</taxon>
        <taxon>Cypriniformes</taxon>
        <taxon>Cyprinidae</taxon>
        <taxon>Labeoninae</taxon>
        <taxon>Labeonini</taxon>
        <taxon>Cirrhinus</taxon>
    </lineage>
</organism>